<proteinExistence type="predicted"/>
<accession>A0A6G7GUX9</accession>
<dbReference type="AlphaFoldDB" id="A0A6G7GUX9"/>
<dbReference type="Proteomes" id="UP000501926">
    <property type="component" value="Chromosome"/>
</dbReference>
<name>A0A6G7GUX9_KUEST</name>
<gene>
    <name evidence="1" type="ORF">KsCSTR_39970</name>
</gene>
<evidence type="ECO:0000313" key="2">
    <source>
        <dbReference type="Proteomes" id="UP000501926"/>
    </source>
</evidence>
<protein>
    <submittedName>
        <fullName evidence="1">Uncharacterized protein</fullName>
    </submittedName>
</protein>
<evidence type="ECO:0000313" key="1">
    <source>
        <dbReference type="EMBL" id="QII13376.1"/>
    </source>
</evidence>
<reference evidence="1 2" key="1">
    <citation type="submission" date="2020-02" db="EMBL/GenBank/DDBJ databases">
        <title>Newly sequenced genome of strain CSTR1 showed variability in Candidatus Kuenenia stuttgartiensis genomes.</title>
        <authorList>
            <person name="Ding C."/>
            <person name="Adrian L."/>
        </authorList>
    </citation>
    <scope>NUCLEOTIDE SEQUENCE [LARGE SCALE GENOMIC DNA]</scope>
    <source>
        <strain evidence="1 2">CSTR1</strain>
    </source>
</reference>
<organism evidence="1 2">
    <name type="scientific">Kuenenia stuttgartiensis</name>
    <dbReference type="NCBI Taxonomy" id="174633"/>
    <lineage>
        <taxon>Bacteria</taxon>
        <taxon>Pseudomonadati</taxon>
        <taxon>Planctomycetota</taxon>
        <taxon>Candidatus Brocadiia</taxon>
        <taxon>Candidatus Brocadiales</taxon>
        <taxon>Candidatus Brocadiaceae</taxon>
        <taxon>Candidatus Kuenenia</taxon>
    </lineage>
</organism>
<dbReference type="EMBL" id="CP049055">
    <property type="protein sequence ID" value="QII13376.1"/>
    <property type="molecule type" value="Genomic_DNA"/>
</dbReference>
<sequence length="53" mass="6120">MFTGGAGTKIDSDNLRRALDRALQKAGIRDVLRIHSGIPLRRVWRKEVWIFTK</sequence>